<comment type="caution">
    <text evidence="2">The sequence shown here is derived from an EMBL/GenBank/DDBJ whole genome shotgun (WGS) entry which is preliminary data.</text>
</comment>
<evidence type="ECO:0000256" key="1">
    <source>
        <dbReference type="SAM" id="MobiDB-lite"/>
    </source>
</evidence>
<protein>
    <submittedName>
        <fullName evidence="2">Uncharacterized protein</fullName>
    </submittedName>
</protein>
<name>A0A9N7UZX6_PLEPL</name>
<keyword evidence="3" id="KW-1185">Reference proteome</keyword>
<organism evidence="2 3">
    <name type="scientific">Pleuronectes platessa</name>
    <name type="common">European plaice</name>
    <dbReference type="NCBI Taxonomy" id="8262"/>
    <lineage>
        <taxon>Eukaryota</taxon>
        <taxon>Metazoa</taxon>
        <taxon>Chordata</taxon>
        <taxon>Craniata</taxon>
        <taxon>Vertebrata</taxon>
        <taxon>Euteleostomi</taxon>
        <taxon>Actinopterygii</taxon>
        <taxon>Neopterygii</taxon>
        <taxon>Teleostei</taxon>
        <taxon>Neoteleostei</taxon>
        <taxon>Acanthomorphata</taxon>
        <taxon>Carangaria</taxon>
        <taxon>Pleuronectiformes</taxon>
        <taxon>Pleuronectoidei</taxon>
        <taxon>Pleuronectidae</taxon>
        <taxon>Pleuronectes</taxon>
    </lineage>
</organism>
<gene>
    <name evidence="2" type="ORF">PLEPLA_LOCUS30500</name>
</gene>
<feature type="non-terminal residue" evidence="2">
    <location>
        <position position="212"/>
    </location>
</feature>
<accession>A0A9N7UZX6</accession>
<evidence type="ECO:0000313" key="3">
    <source>
        <dbReference type="Proteomes" id="UP001153269"/>
    </source>
</evidence>
<feature type="compositionally biased region" description="Low complexity" evidence="1">
    <location>
        <begin position="199"/>
        <end position="212"/>
    </location>
</feature>
<reference evidence="2" key="1">
    <citation type="submission" date="2020-03" db="EMBL/GenBank/DDBJ databases">
        <authorList>
            <person name="Weist P."/>
        </authorList>
    </citation>
    <scope>NUCLEOTIDE SEQUENCE</scope>
</reference>
<feature type="region of interest" description="Disordered" evidence="1">
    <location>
        <begin position="180"/>
        <end position="212"/>
    </location>
</feature>
<sequence length="212" mass="23329">TRRSDCVKRAIITQKDSHSYRQWDVTEPSPDLLMGSLQARSSLLIRVLKAFTNPWICSRSVLIAGSVADLLMSISQSRGVLFQERASGPSAGYKPQESSFHFCSRVLRARWEEVGSSKWGGRQERHLETYRHIYEHRQVIPFQYHLLQEQLFASSTGKDRCLEEAGLVAGPPGVHQVIVQSRGSGADSGGPQQTYPPESGASASGGALQSSS</sequence>
<dbReference type="Proteomes" id="UP001153269">
    <property type="component" value="Unassembled WGS sequence"/>
</dbReference>
<proteinExistence type="predicted"/>
<feature type="non-terminal residue" evidence="2">
    <location>
        <position position="1"/>
    </location>
</feature>
<evidence type="ECO:0000313" key="2">
    <source>
        <dbReference type="EMBL" id="CAB1442781.1"/>
    </source>
</evidence>
<dbReference type="EMBL" id="CADEAL010002918">
    <property type="protein sequence ID" value="CAB1442781.1"/>
    <property type="molecule type" value="Genomic_DNA"/>
</dbReference>
<dbReference type="AlphaFoldDB" id="A0A9N7UZX6"/>